<accession>A0A0W0HQY7</accession>
<protein>
    <submittedName>
        <fullName evidence="1">Uncharacterized protein</fullName>
    </submittedName>
</protein>
<dbReference type="EMBL" id="LKEJ01000129">
    <property type="protein sequence ID" value="KTB63429.1"/>
    <property type="molecule type" value="Genomic_DNA"/>
</dbReference>
<comment type="caution">
    <text evidence="1">The sequence shown here is derived from an EMBL/GenBank/DDBJ whole genome shotgun (WGS) entry which is preliminary data.</text>
</comment>
<keyword evidence="2" id="KW-1185">Reference proteome</keyword>
<sequence>MIKPSEYAQRRLAWAQRADFGRPITAFLINAHFASCCCVGNTYRHVRRTPEGEFADGHLIRTSDIQQVTDWTDFWAIHTRSGSCYVIVTFDRKGGRASLAQLLKTVVKGYHFTPNGLH</sequence>
<reference evidence="1 2" key="1">
    <citation type="submission" date="2015-09" db="EMBL/GenBank/DDBJ databases">
        <title>Genome sequence of ICMP 13104.</title>
        <authorList>
            <person name="Visnovsky S."/>
            <person name="Lu A."/>
            <person name="Panda P."/>
            <person name="Pitman A."/>
        </authorList>
    </citation>
    <scope>NUCLEOTIDE SEQUENCE [LARGE SCALE GENOMIC DNA]</scope>
    <source>
        <strain evidence="1 2">ICMP 13104</strain>
    </source>
</reference>
<dbReference type="AlphaFoldDB" id="A0A0W0HQY7"/>
<proteinExistence type="predicted"/>
<evidence type="ECO:0000313" key="1">
    <source>
        <dbReference type="EMBL" id="KTB63429.1"/>
    </source>
</evidence>
<evidence type="ECO:0000313" key="2">
    <source>
        <dbReference type="Proteomes" id="UP000053048"/>
    </source>
</evidence>
<dbReference type="Proteomes" id="UP000053048">
    <property type="component" value="Unassembled WGS sequence"/>
</dbReference>
<name>A0A0W0HQY7_PSEVI</name>
<organism evidence="1 2">
    <name type="scientific">Pseudomonas viridiflava ICMP 13104</name>
    <dbReference type="NCBI Taxonomy" id="1198305"/>
    <lineage>
        <taxon>Bacteria</taxon>
        <taxon>Pseudomonadati</taxon>
        <taxon>Pseudomonadota</taxon>
        <taxon>Gammaproteobacteria</taxon>
        <taxon>Pseudomonadales</taxon>
        <taxon>Pseudomonadaceae</taxon>
        <taxon>Pseudomonas</taxon>
    </lineage>
</organism>
<gene>
    <name evidence="1" type="ORF">AO067_04345</name>
</gene>